<dbReference type="InterPro" id="IPR005225">
    <property type="entry name" value="Small_GTP-bd"/>
</dbReference>
<dbReference type="InterPro" id="IPR027368">
    <property type="entry name" value="MnmE_dom2"/>
</dbReference>
<dbReference type="NCBIfam" id="TIGR00231">
    <property type="entry name" value="small_GTP"/>
    <property type="match status" value="1"/>
</dbReference>
<dbReference type="Proteomes" id="UP001209878">
    <property type="component" value="Unassembled WGS sequence"/>
</dbReference>
<dbReference type="EMBL" id="JAODUO010000586">
    <property type="protein sequence ID" value="KAK2177644.1"/>
    <property type="molecule type" value="Genomic_DNA"/>
</dbReference>
<evidence type="ECO:0000259" key="2">
    <source>
        <dbReference type="Pfam" id="PF12631"/>
    </source>
</evidence>
<accession>A0AAD9KUK5</accession>
<dbReference type="GO" id="GO:0005739">
    <property type="term" value="C:mitochondrion"/>
    <property type="evidence" value="ECO:0007669"/>
    <property type="project" value="TreeGrafter"/>
</dbReference>
<reference evidence="3" key="1">
    <citation type="journal article" date="2023" name="Mol. Biol. Evol.">
        <title>Third-Generation Sequencing Reveals the Adaptive Role of the Epigenome in Three Deep-Sea Polychaetes.</title>
        <authorList>
            <person name="Perez M."/>
            <person name="Aroh O."/>
            <person name="Sun Y."/>
            <person name="Lan Y."/>
            <person name="Juniper S.K."/>
            <person name="Young C.R."/>
            <person name="Angers B."/>
            <person name="Qian P.Y."/>
        </authorList>
    </citation>
    <scope>NUCLEOTIDE SEQUENCE</scope>
    <source>
        <strain evidence="3">R07B-5</strain>
    </source>
</reference>
<dbReference type="InterPro" id="IPR025867">
    <property type="entry name" value="MnmE_helical"/>
</dbReference>
<dbReference type="InterPro" id="IPR027417">
    <property type="entry name" value="P-loop_NTPase"/>
</dbReference>
<dbReference type="GO" id="GO:0005525">
    <property type="term" value="F:GTP binding"/>
    <property type="evidence" value="ECO:0007669"/>
    <property type="project" value="InterPro"/>
</dbReference>
<dbReference type="Gene3D" id="1.20.120.430">
    <property type="entry name" value="tRNA modification GTPase MnmE domain 2"/>
    <property type="match status" value="1"/>
</dbReference>
<dbReference type="GO" id="GO:0002098">
    <property type="term" value="P:tRNA wobble uridine modification"/>
    <property type="evidence" value="ECO:0007669"/>
    <property type="project" value="TreeGrafter"/>
</dbReference>
<feature type="domain" description="MnmE helical" evidence="2">
    <location>
        <begin position="4"/>
        <end position="291"/>
    </location>
</feature>
<dbReference type="PANTHER" id="PTHR42714">
    <property type="entry name" value="TRNA MODIFICATION GTPASE GTPBP3"/>
    <property type="match status" value="1"/>
</dbReference>
<name>A0AAD9KUK5_RIDPI</name>
<dbReference type="PRINTS" id="PR00326">
    <property type="entry name" value="GTP1OBG"/>
</dbReference>
<dbReference type="AlphaFoldDB" id="A0AAD9KUK5"/>
<dbReference type="SUPFAM" id="SSF116878">
    <property type="entry name" value="TrmE connector domain"/>
    <property type="match status" value="1"/>
</dbReference>
<keyword evidence="4" id="KW-1185">Reference proteome</keyword>
<comment type="caution">
    <text evidence="3">The sequence shown here is derived from an EMBL/GenBank/DDBJ whole genome shotgun (WGS) entry which is preliminary data.</text>
</comment>
<dbReference type="InterPro" id="IPR006073">
    <property type="entry name" value="GTP-bd"/>
</dbReference>
<protein>
    <submittedName>
        <fullName evidence="3">Uncharacterized protein</fullName>
    </submittedName>
</protein>
<dbReference type="Pfam" id="PF12631">
    <property type="entry name" value="MnmE_helical"/>
    <property type="match status" value="1"/>
</dbReference>
<sequence length="294" mass="32356">MQLLTMEIERHLADSHRGEILRNGVRVSIIGEPNVGKSSLMNLLCQCPAAIVSEEAGTTRDVIEKMVNLAGCPVMMRDTAGLRHSGSLVETEGVKRALESAQSADLNILVLDASDNRIQHHQSSLWTLAVDNLRKMGFSDIAGAASSNHRLLETAPERDSLLCKENTLVVINKSDLSQNNCQFGFADDLDLSWCHMSCETRDGLQNFLDLLEDKVKLICGDPVSGQPCLTQARHRTELQACAAALRRYRKHHPHDVVLAAHDLHAALTHIGKVTGHVTSDELLNVIFRDFCIGK</sequence>
<evidence type="ECO:0000259" key="1">
    <source>
        <dbReference type="Pfam" id="PF01926"/>
    </source>
</evidence>
<dbReference type="GO" id="GO:0030488">
    <property type="term" value="P:tRNA methylation"/>
    <property type="evidence" value="ECO:0007669"/>
    <property type="project" value="TreeGrafter"/>
</dbReference>
<dbReference type="InterPro" id="IPR031168">
    <property type="entry name" value="G_TrmE"/>
</dbReference>
<dbReference type="SUPFAM" id="SSF52540">
    <property type="entry name" value="P-loop containing nucleoside triphosphate hydrolases"/>
    <property type="match status" value="1"/>
</dbReference>
<evidence type="ECO:0000313" key="4">
    <source>
        <dbReference type="Proteomes" id="UP001209878"/>
    </source>
</evidence>
<dbReference type="Gene3D" id="3.40.50.300">
    <property type="entry name" value="P-loop containing nucleotide triphosphate hydrolases"/>
    <property type="match status" value="1"/>
</dbReference>
<feature type="domain" description="G" evidence="1">
    <location>
        <begin position="26"/>
        <end position="125"/>
    </location>
</feature>
<proteinExistence type="predicted"/>
<dbReference type="PANTHER" id="PTHR42714:SF2">
    <property type="entry name" value="TRNA MODIFICATION GTPASE GTPBP3, MITOCHONDRIAL"/>
    <property type="match status" value="1"/>
</dbReference>
<dbReference type="Pfam" id="PF01926">
    <property type="entry name" value="MMR_HSR1"/>
    <property type="match status" value="1"/>
</dbReference>
<organism evidence="3 4">
    <name type="scientific">Ridgeia piscesae</name>
    <name type="common">Tubeworm</name>
    <dbReference type="NCBI Taxonomy" id="27915"/>
    <lineage>
        <taxon>Eukaryota</taxon>
        <taxon>Metazoa</taxon>
        <taxon>Spiralia</taxon>
        <taxon>Lophotrochozoa</taxon>
        <taxon>Annelida</taxon>
        <taxon>Polychaeta</taxon>
        <taxon>Sedentaria</taxon>
        <taxon>Canalipalpata</taxon>
        <taxon>Sabellida</taxon>
        <taxon>Siboglinidae</taxon>
        <taxon>Ridgeia</taxon>
    </lineage>
</organism>
<evidence type="ECO:0000313" key="3">
    <source>
        <dbReference type="EMBL" id="KAK2177644.1"/>
    </source>
</evidence>
<gene>
    <name evidence="3" type="ORF">NP493_587g00002</name>
</gene>
<dbReference type="CDD" id="cd04164">
    <property type="entry name" value="trmE"/>
    <property type="match status" value="1"/>
</dbReference>